<sequence length="164" mass="19377">MKEYLPIIAPVIAGLFSLGAIIFTWIFKKSFEKQLRKISEHDELKNLYIKTYEMIEELIKGTINRKENNLNSQFSKLTAEINMLASTEIIEKYKLVIDLYEKWADLFIKAYPPSANGYKIVYSKSMDSTLKYKEPAKNAYEILYKEYECLHELMRLEIKKNKLK</sequence>
<evidence type="ECO:0000256" key="1">
    <source>
        <dbReference type="SAM" id="Phobius"/>
    </source>
</evidence>
<reference evidence="2 3" key="1">
    <citation type="submission" date="2018-08" db="EMBL/GenBank/DDBJ databases">
        <title>Complete genome of the Arcobacter suis type strain LMG 26152.</title>
        <authorList>
            <person name="Miller W.G."/>
            <person name="Yee E."/>
            <person name="Bono J.L."/>
        </authorList>
    </citation>
    <scope>NUCLEOTIDE SEQUENCE [LARGE SCALE GENOMIC DNA]</scope>
    <source>
        <strain evidence="2 3">CECT 7833</strain>
    </source>
</reference>
<organism evidence="2 3">
    <name type="scientific">Arcobacter suis CECT 7833</name>
    <dbReference type="NCBI Taxonomy" id="663365"/>
    <lineage>
        <taxon>Bacteria</taxon>
        <taxon>Pseudomonadati</taxon>
        <taxon>Campylobacterota</taxon>
        <taxon>Epsilonproteobacteria</taxon>
        <taxon>Campylobacterales</taxon>
        <taxon>Arcobacteraceae</taxon>
        <taxon>Arcobacter</taxon>
    </lineage>
</organism>
<gene>
    <name evidence="2" type="ORF">ASUIS_0679</name>
</gene>
<accession>A0AAD0WPW9</accession>
<protein>
    <recommendedName>
        <fullName evidence="4">DUF4760 domain-containing protein</fullName>
    </recommendedName>
</protein>
<evidence type="ECO:0000313" key="2">
    <source>
        <dbReference type="EMBL" id="AXX89175.1"/>
    </source>
</evidence>
<dbReference type="KEGG" id="asui:ASUIS_0679"/>
<keyword evidence="3" id="KW-1185">Reference proteome</keyword>
<dbReference type="RefSeq" id="WP_118885729.1">
    <property type="nucleotide sequence ID" value="NZ_CP032100.1"/>
</dbReference>
<dbReference type="AlphaFoldDB" id="A0AAD0WPW9"/>
<keyword evidence="1" id="KW-0812">Transmembrane</keyword>
<feature type="transmembrane region" description="Helical" evidence="1">
    <location>
        <begin position="6"/>
        <end position="27"/>
    </location>
</feature>
<evidence type="ECO:0000313" key="3">
    <source>
        <dbReference type="Proteomes" id="UP000263040"/>
    </source>
</evidence>
<dbReference type="EMBL" id="CP032100">
    <property type="protein sequence ID" value="AXX89175.1"/>
    <property type="molecule type" value="Genomic_DNA"/>
</dbReference>
<name>A0AAD0WPW9_9BACT</name>
<keyword evidence="1" id="KW-1133">Transmembrane helix</keyword>
<proteinExistence type="predicted"/>
<dbReference type="Proteomes" id="UP000263040">
    <property type="component" value="Chromosome"/>
</dbReference>
<keyword evidence="1" id="KW-0472">Membrane</keyword>
<evidence type="ECO:0008006" key="4">
    <source>
        <dbReference type="Google" id="ProtNLM"/>
    </source>
</evidence>